<dbReference type="AlphaFoldDB" id="A0A7K1S3N8"/>
<evidence type="ECO:0000313" key="1">
    <source>
        <dbReference type="EMBL" id="MVM28443.1"/>
    </source>
</evidence>
<gene>
    <name evidence="1" type="ORF">GO755_00260</name>
</gene>
<keyword evidence="2" id="KW-1185">Reference proteome</keyword>
<reference evidence="1 2" key="1">
    <citation type="submission" date="2019-12" db="EMBL/GenBank/DDBJ databases">
        <title>Spirosoma sp. HMF4905 genome sequencing and assembly.</title>
        <authorList>
            <person name="Kang H."/>
            <person name="Cha I."/>
            <person name="Kim H."/>
            <person name="Joh K."/>
        </authorList>
    </citation>
    <scope>NUCLEOTIDE SEQUENCE [LARGE SCALE GENOMIC DNA]</scope>
    <source>
        <strain evidence="1 2">HMF4905</strain>
    </source>
</reference>
<organism evidence="1 2">
    <name type="scientific">Spirosoma arboris</name>
    <dbReference type="NCBI Taxonomy" id="2682092"/>
    <lineage>
        <taxon>Bacteria</taxon>
        <taxon>Pseudomonadati</taxon>
        <taxon>Bacteroidota</taxon>
        <taxon>Cytophagia</taxon>
        <taxon>Cytophagales</taxon>
        <taxon>Cytophagaceae</taxon>
        <taxon>Spirosoma</taxon>
    </lineage>
</organism>
<dbReference type="Proteomes" id="UP000436006">
    <property type="component" value="Unassembled WGS sequence"/>
</dbReference>
<accession>A0A7K1S3N8</accession>
<protein>
    <submittedName>
        <fullName evidence="1">Uncharacterized protein</fullName>
    </submittedName>
</protein>
<comment type="caution">
    <text evidence="1">The sequence shown here is derived from an EMBL/GenBank/DDBJ whole genome shotgun (WGS) entry which is preliminary data.</text>
</comment>
<name>A0A7K1S3N8_9BACT</name>
<evidence type="ECO:0000313" key="2">
    <source>
        <dbReference type="Proteomes" id="UP000436006"/>
    </source>
</evidence>
<sequence>MRRSEKLSLLSNLVNGRVNTSALSRLKEKKEGFISVVSSDGEPALSDLVDTRLPDEAGRSRVPYGDFLKNPGVYGRQCITVD</sequence>
<dbReference type="RefSeq" id="WP_157582566.1">
    <property type="nucleotide sequence ID" value="NZ_WPIN01000001.1"/>
</dbReference>
<proteinExistence type="predicted"/>
<dbReference type="EMBL" id="WPIN01000001">
    <property type="protein sequence ID" value="MVM28443.1"/>
    <property type="molecule type" value="Genomic_DNA"/>
</dbReference>